<keyword evidence="17" id="KW-1185">Reference proteome</keyword>
<dbReference type="SUPFAM" id="SSF53613">
    <property type="entry name" value="Ribokinase-like"/>
    <property type="match status" value="1"/>
</dbReference>
<dbReference type="FunFam" id="3.40.1190.20:FF:000011">
    <property type="entry name" value="2-dehydro-3-deoxygluconokinase, putative"/>
    <property type="match status" value="1"/>
</dbReference>
<accession>A0A1Y6KWK3</accession>
<keyword evidence="6" id="KW-0119">Carbohydrate metabolism</keyword>
<evidence type="ECO:0000256" key="6">
    <source>
        <dbReference type="ARBA" id="ARBA00023277"/>
    </source>
</evidence>
<keyword evidence="2 16" id="KW-0808">Transferase</keyword>
<dbReference type="EMBL" id="FYAH01000002">
    <property type="protein sequence ID" value="SMY16559.1"/>
    <property type="molecule type" value="Genomic_DNA"/>
</dbReference>
<evidence type="ECO:0000256" key="11">
    <source>
        <dbReference type="ARBA" id="ARBA00066369"/>
    </source>
</evidence>
<dbReference type="GO" id="GO:0019698">
    <property type="term" value="P:D-galacturonate catabolic process"/>
    <property type="evidence" value="ECO:0007669"/>
    <property type="project" value="TreeGrafter"/>
</dbReference>
<comment type="similarity">
    <text evidence="1">Belongs to the carbohydrate kinase PfkB family.</text>
</comment>
<evidence type="ECO:0000313" key="17">
    <source>
        <dbReference type="Proteomes" id="UP000196485"/>
    </source>
</evidence>
<keyword evidence="3" id="KW-0547">Nucleotide-binding</keyword>
<dbReference type="GO" id="GO:0005829">
    <property type="term" value="C:cytosol"/>
    <property type="evidence" value="ECO:0007669"/>
    <property type="project" value="TreeGrafter"/>
</dbReference>
<feature type="domain" description="Carbohydrate kinase PfkB" evidence="15">
    <location>
        <begin position="10"/>
        <end position="309"/>
    </location>
</feature>
<evidence type="ECO:0000256" key="9">
    <source>
        <dbReference type="ARBA" id="ARBA00050729"/>
    </source>
</evidence>
<dbReference type="GO" id="GO:0008673">
    <property type="term" value="F:2-dehydro-3-deoxygluconokinase activity"/>
    <property type="evidence" value="ECO:0007669"/>
    <property type="project" value="UniProtKB-EC"/>
</dbReference>
<evidence type="ECO:0000256" key="3">
    <source>
        <dbReference type="ARBA" id="ARBA00022741"/>
    </source>
</evidence>
<dbReference type="PANTHER" id="PTHR43085:SF15">
    <property type="entry name" value="2-DEHYDRO-3-DEOXYGLUCONOKINASE"/>
    <property type="match status" value="1"/>
</dbReference>
<evidence type="ECO:0000256" key="14">
    <source>
        <dbReference type="ARBA" id="ARBA00080545"/>
    </source>
</evidence>
<evidence type="ECO:0000256" key="12">
    <source>
        <dbReference type="ARBA" id="ARBA00067931"/>
    </source>
</evidence>
<evidence type="ECO:0000256" key="7">
    <source>
        <dbReference type="ARBA" id="ARBA00043951"/>
    </source>
</evidence>
<dbReference type="GO" id="GO:0006974">
    <property type="term" value="P:DNA damage response"/>
    <property type="evidence" value="ECO:0007669"/>
    <property type="project" value="TreeGrafter"/>
</dbReference>
<gene>
    <name evidence="16" type="primary">kdgK_1</name>
    <name evidence="16" type="ORF">PAQU9191_01795</name>
</gene>
<evidence type="ECO:0000256" key="1">
    <source>
        <dbReference type="ARBA" id="ARBA00010688"/>
    </source>
</evidence>
<organism evidence="16 17">
    <name type="scientific">Photobacterium aquimaris</name>
    <dbReference type="NCBI Taxonomy" id="512643"/>
    <lineage>
        <taxon>Bacteria</taxon>
        <taxon>Pseudomonadati</taxon>
        <taxon>Pseudomonadota</taxon>
        <taxon>Gammaproteobacteria</taxon>
        <taxon>Vibrionales</taxon>
        <taxon>Vibrionaceae</taxon>
        <taxon>Photobacterium</taxon>
    </lineage>
</organism>
<evidence type="ECO:0000313" key="16">
    <source>
        <dbReference type="EMBL" id="SMY16559.1"/>
    </source>
</evidence>
<dbReference type="GO" id="GO:0005524">
    <property type="term" value="F:ATP binding"/>
    <property type="evidence" value="ECO:0007669"/>
    <property type="project" value="UniProtKB-KW"/>
</dbReference>
<comment type="pathway">
    <text evidence="7">Carbohydrate acid metabolism; 2-dehydro-3-deoxy-D-gluconate degradation; D-glyceraldehyde 3-phosphate and pyruvate from 2-dehydro-3-deoxy-D-gluconate: step 1/2.</text>
</comment>
<dbReference type="CDD" id="cd01166">
    <property type="entry name" value="KdgK"/>
    <property type="match status" value="1"/>
</dbReference>
<dbReference type="Pfam" id="PF00294">
    <property type="entry name" value="PfkB"/>
    <property type="match status" value="1"/>
</dbReference>
<dbReference type="GO" id="GO:0042840">
    <property type="term" value="P:D-glucuronate catabolic process"/>
    <property type="evidence" value="ECO:0007669"/>
    <property type="project" value="TreeGrafter"/>
</dbReference>
<dbReference type="AlphaFoldDB" id="A0A1Y6KWK3"/>
<sequence length="326" mass="36046">MTYSNLEIKHNIAIMGECMIELSGAPFATQQQNFGGDTLNTAIYLSRLLPQSSPCYITALGIDNYSHAMIDAWQQEGIDCRFVMRERDKLPGMYAIEIDSQGERSFHYWRNDSAARYMCEHAQFSQIMAQLKSYDLIYLSGISLAVLPEHGKIKLIEALASLKAGGCKIAVDSNYRPRLWNGATHAKTWLLELYRLADIALVTADDEDLLHGDVNTPATVIADRLHRLGVDQVVVKLGSKGAMWSCAGQHGFVNGNKIDDVVDTTAAGDSFNAAYIAAWAQGLPMAECCQWGNNLAAQVIQHRGAIIPLQCTQYLTDLMSSNYDDK</sequence>
<proteinExistence type="inferred from homology"/>
<evidence type="ECO:0000256" key="10">
    <source>
        <dbReference type="ARBA" id="ARBA00054997"/>
    </source>
</evidence>
<dbReference type="Proteomes" id="UP000196485">
    <property type="component" value="Unassembled WGS sequence"/>
</dbReference>
<dbReference type="PROSITE" id="PS00584">
    <property type="entry name" value="PFKB_KINASES_2"/>
    <property type="match status" value="1"/>
</dbReference>
<evidence type="ECO:0000256" key="2">
    <source>
        <dbReference type="ARBA" id="ARBA00022679"/>
    </source>
</evidence>
<evidence type="ECO:0000256" key="13">
    <source>
        <dbReference type="ARBA" id="ARBA00075711"/>
    </source>
</evidence>
<dbReference type="EC" id="2.7.1.45" evidence="11"/>
<evidence type="ECO:0000256" key="8">
    <source>
        <dbReference type="ARBA" id="ARBA00044254"/>
    </source>
</evidence>
<dbReference type="InterPro" id="IPR002173">
    <property type="entry name" value="Carboh/pur_kinase_PfkB_CS"/>
</dbReference>
<evidence type="ECO:0000256" key="4">
    <source>
        <dbReference type="ARBA" id="ARBA00022777"/>
    </source>
</evidence>
<dbReference type="InterPro" id="IPR050306">
    <property type="entry name" value="PfkB_Carbo_kinase"/>
</dbReference>
<dbReference type="PANTHER" id="PTHR43085">
    <property type="entry name" value="HEXOKINASE FAMILY MEMBER"/>
    <property type="match status" value="1"/>
</dbReference>
<name>A0A1Y6KWK3_9GAMM</name>
<dbReference type="InterPro" id="IPR029056">
    <property type="entry name" value="Ribokinase-like"/>
</dbReference>
<dbReference type="InterPro" id="IPR011611">
    <property type="entry name" value="PfkB_dom"/>
</dbReference>
<dbReference type="RefSeq" id="WP_087820584.1">
    <property type="nucleotide sequence ID" value="NZ_FYAH01000002.1"/>
</dbReference>
<comment type="function">
    <text evidence="10">Catalyzes the phosphorylation of 2-keto-3-deoxygluconate (KDG) to produce 2-keto-3-deoxy-6-phosphogluconate (KDPG).</text>
</comment>
<keyword evidence="4 16" id="KW-0418">Kinase</keyword>
<evidence type="ECO:0000259" key="15">
    <source>
        <dbReference type="Pfam" id="PF00294"/>
    </source>
</evidence>
<protein>
    <recommendedName>
        <fullName evidence="12">2-dehydro-3-deoxygluconokinase</fullName>
        <ecNumber evidence="11">2.7.1.45</ecNumber>
    </recommendedName>
    <alternativeName>
        <fullName evidence="13">2-keto-3-deoxygluconokinase</fullName>
    </alternativeName>
    <alternativeName>
        <fullName evidence="14">3-deoxy-2-oxo-D-gluconate kinase</fullName>
    </alternativeName>
    <alternativeName>
        <fullName evidence="8">KDG kinase</fullName>
    </alternativeName>
</protein>
<reference evidence="17" key="1">
    <citation type="submission" date="2017-06" db="EMBL/GenBank/DDBJ databases">
        <authorList>
            <person name="Rodrigo-Torres L."/>
            <person name="Arahal R. D."/>
            <person name="Lucena T."/>
        </authorList>
    </citation>
    <scope>NUCLEOTIDE SEQUENCE [LARGE SCALE GENOMIC DNA]</scope>
    <source>
        <strain evidence="17">type strain: CECT 9192</strain>
    </source>
</reference>
<comment type="catalytic activity">
    <reaction evidence="9">
        <text>2-dehydro-3-deoxy-D-gluconate + ATP = 2-dehydro-3-deoxy-6-phospho-D-gluconate + ADP + H(+)</text>
        <dbReference type="Rhea" id="RHEA:14797"/>
        <dbReference type="ChEBI" id="CHEBI:15378"/>
        <dbReference type="ChEBI" id="CHEBI:30616"/>
        <dbReference type="ChEBI" id="CHEBI:57569"/>
        <dbReference type="ChEBI" id="CHEBI:57990"/>
        <dbReference type="ChEBI" id="CHEBI:456216"/>
        <dbReference type="EC" id="2.7.1.45"/>
    </reaction>
</comment>
<keyword evidence="5" id="KW-0067">ATP-binding</keyword>
<dbReference type="Gene3D" id="3.40.1190.20">
    <property type="match status" value="1"/>
</dbReference>
<evidence type="ECO:0000256" key="5">
    <source>
        <dbReference type="ARBA" id="ARBA00022840"/>
    </source>
</evidence>